<dbReference type="Proteomes" id="UP000064893">
    <property type="component" value="Chromosome"/>
</dbReference>
<evidence type="ECO:0000313" key="10">
    <source>
        <dbReference type="Proteomes" id="UP000064893"/>
    </source>
</evidence>
<dbReference type="EMBL" id="CP013118">
    <property type="protein sequence ID" value="ALO15067.1"/>
    <property type="molecule type" value="Genomic_DNA"/>
</dbReference>
<feature type="transmembrane region" description="Helical" evidence="6">
    <location>
        <begin position="78"/>
        <end position="98"/>
    </location>
</feature>
<feature type="transmembrane region" description="Helical" evidence="6">
    <location>
        <begin position="954"/>
        <end position="974"/>
    </location>
</feature>
<dbReference type="GO" id="GO:0017004">
    <property type="term" value="P:cytochrome complex assembly"/>
    <property type="evidence" value="ECO:0007669"/>
    <property type="project" value="UniProtKB-KW"/>
</dbReference>
<feature type="domain" description="Cytochrome c assembly protein" evidence="7">
    <location>
        <begin position="778"/>
        <end position="982"/>
    </location>
</feature>
<keyword evidence="5 6" id="KW-0472">Membrane</keyword>
<evidence type="ECO:0000259" key="8">
    <source>
        <dbReference type="Pfam" id="PF05140"/>
    </source>
</evidence>
<feature type="transmembrane region" description="Helical" evidence="6">
    <location>
        <begin position="43"/>
        <end position="66"/>
    </location>
</feature>
<feature type="transmembrane region" description="Helical" evidence="6">
    <location>
        <begin position="751"/>
        <end position="772"/>
    </location>
</feature>
<dbReference type="GO" id="GO:0020037">
    <property type="term" value="F:heme binding"/>
    <property type="evidence" value="ECO:0007669"/>
    <property type="project" value="InterPro"/>
</dbReference>
<evidence type="ECO:0000256" key="2">
    <source>
        <dbReference type="ARBA" id="ARBA00022692"/>
    </source>
</evidence>
<feature type="transmembrane region" description="Helical" evidence="6">
    <location>
        <begin position="452"/>
        <end position="469"/>
    </location>
</feature>
<reference evidence="9 10" key="1">
    <citation type="submission" date="2015-11" db="EMBL/GenBank/DDBJ databases">
        <title>Description and complete genome sequence of a novel strain predominating in hypersaline microbial mats and representing a new family of the Bacteriodetes phylum.</title>
        <authorList>
            <person name="Spring S."/>
            <person name="Bunk B."/>
            <person name="Sproer C."/>
            <person name="Klenk H.-P."/>
        </authorList>
    </citation>
    <scope>NUCLEOTIDE SEQUENCE [LARGE SCALE GENOMIC DNA]</scope>
    <source>
        <strain evidence="9 10">L21-Spi-D4</strain>
    </source>
</reference>
<dbReference type="PATRIC" id="fig|1307839.3.peg.1514"/>
<evidence type="ECO:0000256" key="5">
    <source>
        <dbReference type="ARBA" id="ARBA00023136"/>
    </source>
</evidence>
<dbReference type="NCBIfam" id="TIGR03144">
    <property type="entry name" value="cytochr_II_ccsB"/>
    <property type="match status" value="1"/>
</dbReference>
<feature type="transmembrane region" description="Helical" evidence="6">
    <location>
        <begin position="929"/>
        <end position="947"/>
    </location>
</feature>
<keyword evidence="3" id="KW-0201">Cytochrome c-type biogenesis</keyword>
<accession>A0A0S2HYG4</accession>
<feature type="transmembrane region" description="Helical" evidence="6">
    <location>
        <begin position="423"/>
        <end position="440"/>
    </location>
</feature>
<dbReference type="InterPro" id="IPR007816">
    <property type="entry name" value="ResB-like_domain"/>
</dbReference>
<feature type="domain" description="ResB-like" evidence="8">
    <location>
        <begin position="74"/>
        <end position="119"/>
    </location>
</feature>
<keyword evidence="2 6" id="KW-0812">Transmembrane</keyword>
<evidence type="ECO:0000259" key="7">
    <source>
        <dbReference type="Pfam" id="PF01578"/>
    </source>
</evidence>
<keyword evidence="4 6" id="KW-1133">Transmembrane helix</keyword>
<evidence type="ECO:0000256" key="1">
    <source>
        <dbReference type="ARBA" id="ARBA00004141"/>
    </source>
</evidence>
<feature type="transmembrane region" description="Helical" evidence="6">
    <location>
        <begin position="994"/>
        <end position="1012"/>
    </location>
</feature>
<feature type="transmembrane region" description="Helical" evidence="6">
    <location>
        <begin position="896"/>
        <end position="914"/>
    </location>
</feature>
<evidence type="ECO:0000256" key="6">
    <source>
        <dbReference type="SAM" id="Phobius"/>
    </source>
</evidence>
<proteinExistence type="predicted"/>
<gene>
    <name evidence="9" type="primary">ccsA_2</name>
    <name evidence="9" type="ORF">L21SP5_01417</name>
</gene>
<dbReference type="OrthoDB" id="9814290at2"/>
<name>A0A0S2HYG4_9BACT</name>
<feature type="transmembrane region" description="Helical" evidence="6">
    <location>
        <begin position="7"/>
        <end position="31"/>
    </location>
</feature>
<dbReference type="AlphaFoldDB" id="A0A0S2HYG4"/>
<organism evidence="9 10">
    <name type="scientific">Salinivirga cyanobacteriivorans</name>
    <dbReference type="NCBI Taxonomy" id="1307839"/>
    <lineage>
        <taxon>Bacteria</taxon>
        <taxon>Pseudomonadati</taxon>
        <taxon>Bacteroidota</taxon>
        <taxon>Bacteroidia</taxon>
        <taxon>Bacteroidales</taxon>
        <taxon>Salinivirgaceae</taxon>
        <taxon>Salinivirga</taxon>
    </lineage>
</organism>
<dbReference type="Pfam" id="PF05140">
    <property type="entry name" value="ResB"/>
    <property type="match status" value="2"/>
</dbReference>
<protein>
    <submittedName>
        <fullName evidence="9">Cytochrome c biogenesis protein CcsA</fullName>
    </submittedName>
</protein>
<dbReference type="KEGG" id="blq:L21SP5_01417"/>
<keyword evidence="10" id="KW-1185">Reference proteome</keyword>
<dbReference type="InterPro" id="IPR045062">
    <property type="entry name" value="Cyt_c_biogenesis_CcsA/CcmC"/>
</dbReference>
<dbReference type="GO" id="GO:0005886">
    <property type="term" value="C:plasma membrane"/>
    <property type="evidence" value="ECO:0007669"/>
    <property type="project" value="TreeGrafter"/>
</dbReference>
<dbReference type="Pfam" id="PF01578">
    <property type="entry name" value="Cytochrom_C_asm"/>
    <property type="match status" value="1"/>
</dbReference>
<dbReference type="InterPro" id="IPR002541">
    <property type="entry name" value="Cyt_c_assembly"/>
</dbReference>
<dbReference type="PANTHER" id="PTHR30071:SF1">
    <property type="entry name" value="CYTOCHROME B_B6 PROTEIN-RELATED"/>
    <property type="match status" value="1"/>
</dbReference>
<feature type="transmembrane region" description="Helical" evidence="6">
    <location>
        <begin position="784"/>
        <end position="800"/>
    </location>
</feature>
<dbReference type="PANTHER" id="PTHR30071">
    <property type="entry name" value="HEME EXPORTER PROTEIN C"/>
    <property type="match status" value="1"/>
</dbReference>
<comment type="subcellular location">
    <subcellularLocation>
        <location evidence="1">Membrane</location>
        <topology evidence="1">Multi-pass membrane protein</topology>
    </subcellularLocation>
</comment>
<evidence type="ECO:0000313" key="9">
    <source>
        <dbReference type="EMBL" id="ALO15067.1"/>
    </source>
</evidence>
<sequence>MKHLRKLLFSPATMVVLLIMAAFFMGLATFIENDFGPKAAKNAIYNAWWFEVLLFLLAVNFFGSIFDRKLYKKRKWPVLLFHIAFVIILIGAAITRYFGYEGTMHIREGNASSSILLHEKALKVKPTEAHNFQHFFDYDIENPSSFEEAIELDGETYDITLSKNYNAAIEKAEPSEEGKPTIGFVLAGRSYRGFSYITQGEKRQYGMLTVAFSDTDTAADIRFSYKNDTFFIESRTPIAQGRMGDQQQRKLTAGKTALETKKLYQTANVNLVAQELYESANIIAAPVRAQNHKASRPALIFNVSHNNKDKKVVVWQSREFTNNISTVKFGETSLDFAYGYKVIELPFEIYLNDFEIERYPGSHSPSSFSSHVTIYQEGKDPKPYHIYMNNILKMEGYRFYQSSYDKDEKGTILSVNHDTTGTTVTYIGYFLLTLGLLWSLVSKHTFLRNTKIKTLSVLAFFMFLLTPFSDLKAQHKTHHVSENIVSKKHALKFGKLLIQDDQGRTKPVNTLASDIMRKISRKSKIAGMNPAQFFLEMHVNPENLVHIPFIKVGNDRVQQIIGINSNYASYTDIVAPGKGYKLSGMVEKVYAKAPAERNKADKELIKVDERVNICYGMFTSRFLRLFPAKDSAIDKWQTPDNAWKYAQNPEDSAFLKDVTGVYFQELSKAKKSGDYTQATEILNGIKKYQRSHAQYELPSESKINMELTYYRWNIFKKLFPFYATVGLIYLFILVGSIISGKRFSPWLNRSFMILVLIGFLAHTAGLAIRWYISGHAPMSNGYESMIFVSWVTILAGFLFNRYSPFSLAATAILGGFTLMVANLSFMDPQITNLVPVLKSYWLTLHVSVITGSYGFLGLGAILGIINLILFMLQSKKNKTRINETIESLTVINHKTLILGVIFLTIGTFLGAVWANESWGRYWGWDPKETWSLITIIVYTVVTHARLVKNMNGIFVFNVLSVYAFFSVLMTYFGVNYYLSGLHSYAGGDPVPIPTFVYVSIGLLITLSLLSWVNHKNMRSV</sequence>
<evidence type="ECO:0000256" key="3">
    <source>
        <dbReference type="ARBA" id="ARBA00022748"/>
    </source>
</evidence>
<feature type="transmembrane region" description="Helical" evidence="6">
    <location>
        <begin position="719"/>
        <end position="739"/>
    </location>
</feature>
<evidence type="ECO:0000256" key="4">
    <source>
        <dbReference type="ARBA" id="ARBA00022989"/>
    </source>
</evidence>
<dbReference type="STRING" id="1307839.L21SP5_01417"/>
<dbReference type="InterPro" id="IPR017562">
    <property type="entry name" value="Cyt_c_biogenesis_CcsA"/>
</dbReference>
<feature type="domain" description="ResB-like" evidence="8">
    <location>
        <begin position="325"/>
        <end position="413"/>
    </location>
</feature>
<feature type="transmembrane region" description="Helical" evidence="6">
    <location>
        <begin position="846"/>
        <end position="872"/>
    </location>
</feature>
<feature type="transmembrane region" description="Helical" evidence="6">
    <location>
        <begin position="807"/>
        <end position="826"/>
    </location>
</feature>